<protein>
    <submittedName>
        <fullName evidence="1">Uncharacterized protein</fullName>
    </submittedName>
</protein>
<sequence length="143" mass="15270">MGKCLIISAKNNENRPTLTSNNATAASKNSGPTRLRRSISPATPALTGDPRRALCPAPSATPTNSAAANHAATPAKPPLRRRFQSAGDVVDAQSSLASEFLDMAASNWVKTAEAQGFCAWLTPFSQPIWRNETPRLRSLDQRG</sequence>
<reference evidence="1" key="1">
    <citation type="submission" date="2021-08" db="EMBL/GenBank/DDBJ databases">
        <title>The first chromosome-level gecko genome reveals the dynamic sex chromosomes of Neotropical dwarf geckos (Sphaerodactylidae: Sphaerodactylus).</title>
        <authorList>
            <person name="Pinto B.J."/>
            <person name="Keating S.E."/>
            <person name="Gamble T."/>
        </authorList>
    </citation>
    <scope>NUCLEOTIDE SEQUENCE</scope>
    <source>
        <strain evidence="1">TG3544</strain>
    </source>
</reference>
<name>A0ACB8G5T7_9SAUR</name>
<accession>A0ACB8G5T7</accession>
<organism evidence="1 2">
    <name type="scientific">Sphaerodactylus townsendi</name>
    <dbReference type="NCBI Taxonomy" id="933632"/>
    <lineage>
        <taxon>Eukaryota</taxon>
        <taxon>Metazoa</taxon>
        <taxon>Chordata</taxon>
        <taxon>Craniata</taxon>
        <taxon>Vertebrata</taxon>
        <taxon>Euteleostomi</taxon>
        <taxon>Lepidosauria</taxon>
        <taxon>Squamata</taxon>
        <taxon>Bifurcata</taxon>
        <taxon>Gekkota</taxon>
        <taxon>Sphaerodactylidae</taxon>
        <taxon>Sphaerodactylus</taxon>
    </lineage>
</organism>
<dbReference type="EMBL" id="CM037615">
    <property type="protein sequence ID" value="KAH8014740.1"/>
    <property type="molecule type" value="Genomic_DNA"/>
</dbReference>
<proteinExistence type="predicted"/>
<evidence type="ECO:0000313" key="2">
    <source>
        <dbReference type="Proteomes" id="UP000827872"/>
    </source>
</evidence>
<evidence type="ECO:0000313" key="1">
    <source>
        <dbReference type="EMBL" id="KAH8014740.1"/>
    </source>
</evidence>
<dbReference type="Proteomes" id="UP000827872">
    <property type="component" value="Linkage Group LG02"/>
</dbReference>
<keyword evidence="2" id="KW-1185">Reference proteome</keyword>
<gene>
    <name evidence="1" type="ORF">K3G42_031233</name>
</gene>
<comment type="caution">
    <text evidence="1">The sequence shown here is derived from an EMBL/GenBank/DDBJ whole genome shotgun (WGS) entry which is preliminary data.</text>
</comment>